<evidence type="ECO:0008006" key="4">
    <source>
        <dbReference type="Google" id="ProtNLM"/>
    </source>
</evidence>
<evidence type="ECO:0000313" key="2">
    <source>
        <dbReference type="EMBL" id="MDO6425169.1"/>
    </source>
</evidence>
<name>A0AAW7XCI5_9GAMM</name>
<dbReference type="EMBL" id="JAUOPB010000357">
    <property type="protein sequence ID" value="MDO6425169.1"/>
    <property type="molecule type" value="Genomic_DNA"/>
</dbReference>
<proteinExistence type="predicted"/>
<evidence type="ECO:0000313" key="3">
    <source>
        <dbReference type="Proteomes" id="UP001169760"/>
    </source>
</evidence>
<comment type="caution">
    <text evidence="2">The sequence shown here is derived from an EMBL/GenBank/DDBJ whole genome shotgun (WGS) entry which is preliminary data.</text>
</comment>
<gene>
    <name evidence="2" type="ORF">Q4521_22010</name>
</gene>
<feature type="non-terminal residue" evidence="2">
    <location>
        <position position="75"/>
    </location>
</feature>
<keyword evidence="1" id="KW-0472">Membrane</keyword>
<dbReference type="RefSeq" id="WP_303494599.1">
    <property type="nucleotide sequence ID" value="NZ_JAUOPB010000357.1"/>
</dbReference>
<feature type="transmembrane region" description="Helical" evidence="1">
    <location>
        <begin position="25"/>
        <end position="46"/>
    </location>
</feature>
<keyword evidence="1" id="KW-1133">Transmembrane helix</keyword>
<evidence type="ECO:0000256" key="1">
    <source>
        <dbReference type="SAM" id="Phobius"/>
    </source>
</evidence>
<keyword evidence="1" id="KW-0812">Transmembrane</keyword>
<reference evidence="2" key="1">
    <citation type="submission" date="2023-07" db="EMBL/GenBank/DDBJ databases">
        <title>Genome content predicts the carbon catabolic preferences of heterotrophic bacteria.</title>
        <authorList>
            <person name="Gralka M."/>
        </authorList>
    </citation>
    <scope>NUCLEOTIDE SEQUENCE</scope>
    <source>
        <strain evidence="2">I3M17_2</strain>
    </source>
</reference>
<dbReference type="Proteomes" id="UP001169760">
    <property type="component" value="Unassembled WGS sequence"/>
</dbReference>
<sequence length="75" mass="8668">MAETLGDPYRQLSDKSLFSWKIERWLIHGVLLFAIVMTGLTLYLYLAEIPSWKEVAFGISGYDIQTWYGFFIGSI</sequence>
<protein>
    <recommendedName>
        <fullName evidence="4">Polysulfide reductase</fullName>
    </recommendedName>
</protein>
<dbReference type="AlphaFoldDB" id="A0AAW7XCI5"/>
<organism evidence="2 3">
    <name type="scientific">Saccharophagus degradans</name>
    <dbReference type="NCBI Taxonomy" id="86304"/>
    <lineage>
        <taxon>Bacteria</taxon>
        <taxon>Pseudomonadati</taxon>
        <taxon>Pseudomonadota</taxon>
        <taxon>Gammaproteobacteria</taxon>
        <taxon>Cellvibrionales</taxon>
        <taxon>Cellvibrionaceae</taxon>
        <taxon>Saccharophagus</taxon>
    </lineage>
</organism>
<accession>A0AAW7XCI5</accession>